<feature type="transmembrane region" description="Helical" evidence="9">
    <location>
        <begin position="281"/>
        <end position="301"/>
    </location>
</feature>
<dbReference type="Pfam" id="PF00664">
    <property type="entry name" value="ABC_membrane"/>
    <property type="match status" value="1"/>
</dbReference>
<dbReference type="PROSITE" id="PS50929">
    <property type="entry name" value="ABC_TM1F"/>
    <property type="match status" value="1"/>
</dbReference>
<feature type="transmembrane region" description="Helical" evidence="9">
    <location>
        <begin position="166"/>
        <end position="186"/>
    </location>
</feature>
<reference evidence="14 15" key="1">
    <citation type="submission" date="2013-08" db="EMBL/GenBank/DDBJ databases">
        <authorList>
            <person name="Durkin A.S."/>
            <person name="Haft D.R."/>
            <person name="McCorrison J."/>
            <person name="Torralba M."/>
            <person name="Gillis M."/>
            <person name="Haft D.H."/>
            <person name="Methe B."/>
            <person name="Sutton G."/>
            <person name="Nelson K.E."/>
        </authorList>
    </citation>
    <scope>NUCLEOTIDE SEQUENCE [LARGE SCALE GENOMIC DNA]</scope>
    <source>
        <strain evidence="13 15">ATCC 35536</strain>
        <strain evidence="12 14">VPI DR56BR1116</strain>
    </source>
</reference>
<dbReference type="SUPFAM" id="SSF52540">
    <property type="entry name" value="P-loop containing nucleoside triphosphate hydrolases"/>
    <property type="match status" value="1"/>
</dbReference>
<dbReference type="Proteomes" id="UP000016412">
    <property type="component" value="Unassembled WGS sequence"/>
</dbReference>
<dbReference type="RefSeq" id="WP_021330070.1">
    <property type="nucleotide sequence ID" value="NZ_AUZJ01000020.1"/>
</dbReference>
<evidence type="ECO:0000256" key="3">
    <source>
        <dbReference type="ARBA" id="ARBA00022475"/>
    </source>
</evidence>
<dbReference type="STRING" id="1125725.HMPREF1325_1245"/>
<evidence type="ECO:0000256" key="7">
    <source>
        <dbReference type="ARBA" id="ARBA00022989"/>
    </source>
</evidence>
<dbReference type="PANTHER" id="PTHR43394:SF1">
    <property type="entry name" value="ATP-BINDING CASSETTE SUB-FAMILY B MEMBER 10, MITOCHONDRIAL"/>
    <property type="match status" value="1"/>
</dbReference>
<gene>
    <name evidence="13" type="ORF">HMPREF0860_1938</name>
    <name evidence="12" type="ORF">HMPREF1325_1245</name>
</gene>
<dbReference type="PROSITE" id="PS00211">
    <property type="entry name" value="ABC_TRANSPORTER_1"/>
    <property type="match status" value="1"/>
</dbReference>
<dbReference type="SUPFAM" id="SSF90123">
    <property type="entry name" value="ABC transporter transmembrane region"/>
    <property type="match status" value="1"/>
</dbReference>
<evidence type="ECO:0000259" key="10">
    <source>
        <dbReference type="PROSITE" id="PS50893"/>
    </source>
</evidence>
<dbReference type="Pfam" id="PF00005">
    <property type="entry name" value="ABC_tran"/>
    <property type="match status" value="1"/>
</dbReference>
<dbReference type="GO" id="GO:0016887">
    <property type="term" value="F:ATP hydrolysis activity"/>
    <property type="evidence" value="ECO:0007669"/>
    <property type="project" value="InterPro"/>
</dbReference>
<dbReference type="InterPro" id="IPR039421">
    <property type="entry name" value="Type_1_exporter"/>
</dbReference>
<dbReference type="InterPro" id="IPR003439">
    <property type="entry name" value="ABC_transporter-like_ATP-bd"/>
</dbReference>
<dbReference type="GO" id="GO:0005524">
    <property type="term" value="F:ATP binding"/>
    <property type="evidence" value="ECO:0007669"/>
    <property type="project" value="UniProtKB-KW"/>
</dbReference>
<keyword evidence="8 9" id="KW-0472">Membrane</keyword>
<keyword evidence="2" id="KW-0813">Transport</keyword>
<dbReference type="SMART" id="SM00382">
    <property type="entry name" value="AAA"/>
    <property type="match status" value="1"/>
</dbReference>
<dbReference type="Proteomes" id="UP000016646">
    <property type="component" value="Unassembled WGS sequence"/>
</dbReference>
<evidence type="ECO:0000256" key="4">
    <source>
        <dbReference type="ARBA" id="ARBA00022692"/>
    </source>
</evidence>
<evidence type="ECO:0000313" key="13">
    <source>
        <dbReference type="EMBL" id="ERK03832.1"/>
    </source>
</evidence>
<evidence type="ECO:0000256" key="6">
    <source>
        <dbReference type="ARBA" id="ARBA00022840"/>
    </source>
</evidence>
<dbReference type="GO" id="GO:0005886">
    <property type="term" value="C:plasma membrane"/>
    <property type="evidence" value="ECO:0007669"/>
    <property type="project" value="UniProtKB-SubCell"/>
</dbReference>
<dbReference type="InterPro" id="IPR036640">
    <property type="entry name" value="ABC1_TM_sf"/>
</dbReference>
<dbReference type="PANTHER" id="PTHR43394">
    <property type="entry name" value="ATP-DEPENDENT PERMEASE MDL1, MITOCHONDRIAL"/>
    <property type="match status" value="1"/>
</dbReference>
<dbReference type="CDD" id="cd07346">
    <property type="entry name" value="ABC_6TM_exporters"/>
    <property type="match status" value="1"/>
</dbReference>
<feature type="domain" description="ABC transmembrane type-1" evidence="11">
    <location>
        <begin position="24"/>
        <end position="307"/>
    </location>
</feature>
<dbReference type="InterPro" id="IPR027417">
    <property type="entry name" value="P-loop_NTPase"/>
</dbReference>
<evidence type="ECO:0000313" key="15">
    <source>
        <dbReference type="Proteomes" id="UP000016646"/>
    </source>
</evidence>
<dbReference type="PATRIC" id="fig|1125725.3.peg.1020"/>
<comment type="subcellular location">
    <subcellularLocation>
        <location evidence="1">Cell membrane</location>
        <topology evidence="1">Multi-pass membrane protein</topology>
    </subcellularLocation>
</comment>
<dbReference type="Gene3D" id="3.40.50.300">
    <property type="entry name" value="P-loop containing nucleotide triphosphate hydrolases"/>
    <property type="match status" value="1"/>
</dbReference>
<keyword evidence="15" id="KW-1185">Reference proteome</keyword>
<dbReference type="EMBL" id="AUZJ01000020">
    <property type="protein sequence ID" value="ERF61009.1"/>
    <property type="molecule type" value="Genomic_DNA"/>
</dbReference>
<dbReference type="OrthoDB" id="9762778at2"/>
<protein>
    <submittedName>
        <fullName evidence="12">ABC transporter, ATP-binding protein</fullName>
    </submittedName>
</protein>
<evidence type="ECO:0000256" key="9">
    <source>
        <dbReference type="SAM" id="Phobius"/>
    </source>
</evidence>
<dbReference type="Gene3D" id="1.20.1560.10">
    <property type="entry name" value="ABC transporter type 1, transmembrane domain"/>
    <property type="match status" value="1"/>
</dbReference>
<evidence type="ECO:0000256" key="8">
    <source>
        <dbReference type="ARBA" id="ARBA00023136"/>
    </source>
</evidence>
<feature type="transmembrane region" description="Helical" evidence="9">
    <location>
        <begin position="21"/>
        <end position="45"/>
    </location>
</feature>
<dbReference type="InterPro" id="IPR011527">
    <property type="entry name" value="ABC1_TM_dom"/>
</dbReference>
<dbReference type="AlphaFoldDB" id="U1GWS1"/>
<feature type="transmembrane region" description="Helical" evidence="9">
    <location>
        <begin position="247"/>
        <end position="269"/>
    </location>
</feature>
<name>U1GWS1_TRESO</name>
<feature type="transmembrane region" description="Helical" evidence="9">
    <location>
        <begin position="143"/>
        <end position="160"/>
    </location>
</feature>
<dbReference type="InterPro" id="IPR017871">
    <property type="entry name" value="ABC_transporter-like_CS"/>
</dbReference>
<dbReference type="GO" id="GO:0015421">
    <property type="term" value="F:ABC-type oligopeptide transporter activity"/>
    <property type="evidence" value="ECO:0007669"/>
    <property type="project" value="TreeGrafter"/>
</dbReference>
<evidence type="ECO:0000259" key="11">
    <source>
        <dbReference type="PROSITE" id="PS50929"/>
    </source>
</evidence>
<dbReference type="InterPro" id="IPR003593">
    <property type="entry name" value="AAA+_ATPase"/>
</dbReference>
<dbReference type="EMBL" id="AVQI01000030">
    <property type="protein sequence ID" value="ERK03832.1"/>
    <property type="molecule type" value="Genomic_DNA"/>
</dbReference>
<dbReference type="eggNOG" id="COG1132">
    <property type="taxonomic scope" value="Bacteria"/>
</dbReference>
<evidence type="ECO:0000313" key="12">
    <source>
        <dbReference type="EMBL" id="ERF61009.1"/>
    </source>
</evidence>
<comment type="caution">
    <text evidence="12">The sequence shown here is derived from an EMBL/GenBank/DDBJ whole genome shotgun (WGS) entry which is preliminary data.</text>
</comment>
<evidence type="ECO:0000313" key="14">
    <source>
        <dbReference type="Proteomes" id="UP000016412"/>
    </source>
</evidence>
<dbReference type="PROSITE" id="PS50893">
    <property type="entry name" value="ABC_TRANSPORTER_2"/>
    <property type="match status" value="1"/>
</dbReference>
<organism evidence="12 14">
    <name type="scientific">Treponema socranskii subsp. socranskii VPI DR56BR1116 = ATCC 35536</name>
    <dbReference type="NCBI Taxonomy" id="1125725"/>
    <lineage>
        <taxon>Bacteria</taxon>
        <taxon>Pseudomonadati</taxon>
        <taxon>Spirochaetota</taxon>
        <taxon>Spirochaetia</taxon>
        <taxon>Spirochaetales</taxon>
        <taxon>Treponemataceae</taxon>
        <taxon>Treponema</taxon>
    </lineage>
</organism>
<proteinExistence type="predicted"/>
<evidence type="ECO:0000256" key="1">
    <source>
        <dbReference type="ARBA" id="ARBA00004651"/>
    </source>
</evidence>
<keyword evidence="3" id="KW-1003">Cell membrane</keyword>
<keyword evidence="6 12" id="KW-0067">ATP-binding</keyword>
<keyword evidence="5" id="KW-0547">Nucleotide-binding</keyword>
<accession>U1GWS1</accession>
<evidence type="ECO:0000256" key="5">
    <source>
        <dbReference type="ARBA" id="ARBA00022741"/>
    </source>
</evidence>
<sequence length="585" mass="64193">MKDKKRSAVSWIVEFAEDRKMYYALSVLTAMFGVLCGIAPYFFIADIIKKLLAGTRVFGAFAADLILIMLFWAFRVVLHAVSTSLSHKATFRVLAEIRKRCCDKLARLPLGSVLDIPSGSLKNTLVERVDSIETTLAHVVPEFTGNLFGPLCVLIYLFFIDWRMALVSLISLPIGIIFGSCMWIGYEASWKRVIDKTKALNDTAVEYINGIEVIKVFGKVKSSYDRFVVAAKEGASCFIDWMRRANIFFTLTMVITPATLLFVLPAGGFFVKNGSLAASDFIQIIILSVGLISPLITAMSYTDDMAKVGVVIGEVSDILERKELSRPDKMSEEPEGNAIRLDGVRFAYREKEVLHGISLEIPDGSVCALVGPSGSGKSTIAKLIASLWDAGEGVITLGGVDIRKIPLEAYNRRIAFVSQDNYLFNESVRENIRIGKEGASDKEVEEAAKKSGCHEFIESLEHGYDTIVGDSGGHLSGGERQRIAIARAMLKDAPVVILDEATSYTDPENEAVIQSSVAKLVKGKTLLVIAHRLSTIKDSDKIFVIKDGTLDDEGTHRELLLRGGLYAKMWEAHISVKDGLSAVKG</sequence>
<keyword evidence="7 9" id="KW-1133">Transmembrane helix</keyword>
<feature type="transmembrane region" description="Helical" evidence="9">
    <location>
        <begin position="57"/>
        <end position="78"/>
    </location>
</feature>
<dbReference type="FunFam" id="3.40.50.300:FF:000221">
    <property type="entry name" value="Multidrug ABC transporter ATP-binding protein"/>
    <property type="match status" value="1"/>
</dbReference>
<feature type="domain" description="ABC transporter" evidence="10">
    <location>
        <begin position="339"/>
        <end position="572"/>
    </location>
</feature>
<keyword evidence="4 9" id="KW-0812">Transmembrane</keyword>
<evidence type="ECO:0000256" key="2">
    <source>
        <dbReference type="ARBA" id="ARBA00022448"/>
    </source>
</evidence>